<comment type="caution">
    <text evidence="3">The sequence shown here is derived from an EMBL/GenBank/DDBJ whole genome shotgun (WGS) entry which is preliminary data.</text>
</comment>
<evidence type="ECO:0000313" key="3">
    <source>
        <dbReference type="EMBL" id="KAF2441191.1"/>
    </source>
</evidence>
<organism evidence="3 4">
    <name type="scientific">Karstenula rhodostoma CBS 690.94</name>
    <dbReference type="NCBI Taxonomy" id="1392251"/>
    <lineage>
        <taxon>Eukaryota</taxon>
        <taxon>Fungi</taxon>
        <taxon>Dikarya</taxon>
        <taxon>Ascomycota</taxon>
        <taxon>Pezizomycotina</taxon>
        <taxon>Dothideomycetes</taxon>
        <taxon>Pleosporomycetidae</taxon>
        <taxon>Pleosporales</taxon>
        <taxon>Massarineae</taxon>
        <taxon>Didymosphaeriaceae</taxon>
        <taxon>Karstenula</taxon>
    </lineage>
</organism>
<dbReference type="InterPro" id="IPR052635">
    <property type="entry name" value="Sec_Metab_Biosynth_Reg"/>
</dbReference>
<gene>
    <name evidence="3" type="ORF">P171DRAFT_91514</name>
</gene>
<dbReference type="InterPro" id="IPR004827">
    <property type="entry name" value="bZIP"/>
</dbReference>
<dbReference type="PROSITE" id="PS00036">
    <property type="entry name" value="BZIP_BASIC"/>
    <property type="match status" value="1"/>
</dbReference>
<feature type="region of interest" description="Disordered" evidence="1">
    <location>
        <begin position="1"/>
        <end position="139"/>
    </location>
</feature>
<dbReference type="OrthoDB" id="5387389at2759"/>
<feature type="domain" description="BZIP" evidence="2">
    <location>
        <begin position="43"/>
        <end position="58"/>
    </location>
</feature>
<dbReference type="EMBL" id="MU001506">
    <property type="protein sequence ID" value="KAF2441191.1"/>
    <property type="molecule type" value="Genomic_DNA"/>
</dbReference>
<dbReference type="AlphaFoldDB" id="A0A9P4PDX3"/>
<feature type="compositionally biased region" description="Polar residues" evidence="1">
    <location>
        <begin position="75"/>
        <end position="84"/>
    </location>
</feature>
<evidence type="ECO:0000313" key="4">
    <source>
        <dbReference type="Proteomes" id="UP000799764"/>
    </source>
</evidence>
<sequence length="139" mass="15650">MSQNQPTSNESAMSTRGGFSSSGRDQSRSKPDEWSEVQDPNERRKIQNKLAQRRFRDKVREQKEEAERGVENQRRAGSSYTSPDPETIDQNRDLSGLPWGGISMKHIVETGKSREEKSQRSSRESSVYAAASRTGGSSR</sequence>
<feature type="compositionally biased region" description="Basic and acidic residues" evidence="1">
    <location>
        <begin position="106"/>
        <end position="123"/>
    </location>
</feature>
<dbReference type="Proteomes" id="UP000799764">
    <property type="component" value="Unassembled WGS sequence"/>
</dbReference>
<dbReference type="GO" id="GO:0003700">
    <property type="term" value="F:DNA-binding transcription factor activity"/>
    <property type="evidence" value="ECO:0007669"/>
    <property type="project" value="InterPro"/>
</dbReference>
<protein>
    <recommendedName>
        <fullName evidence="2">BZIP domain-containing protein</fullName>
    </recommendedName>
</protein>
<dbReference type="PANTHER" id="PTHR39607">
    <property type="entry name" value="XANTHOCILLIN BIOSYNTHESIS CLUSTER TRANSCRIPTION FACTOR XANC-RELATED"/>
    <property type="match status" value="1"/>
</dbReference>
<evidence type="ECO:0000259" key="2">
    <source>
        <dbReference type="PROSITE" id="PS00036"/>
    </source>
</evidence>
<dbReference type="PANTHER" id="PTHR39607:SF2">
    <property type="entry name" value="BZIP DOMAIN-CONTAINING PROTEIN"/>
    <property type="match status" value="1"/>
</dbReference>
<proteinExistence type="predicted"/>
<keyword evidence="4" id="KW-1185">Reference proteome</keyword>
<feature type="compositionally biased region" description="Polar residues" evidence="1">
    <location>
        <begin position="1"/>
        <end position="24"/>
    </location>
</feature>
<accession>A0A9P4PDX3</accession>
<reference evidence="3" key="1">
    <citation type="journal article" date="2020" name="Stud. Mycol.">
        <title>101 Dothideomycetes genomes: a test case for predicting lifestyles and emergence of pathogens.</title>
        <authorList>
            <person name="Haridas S."/>
            <person name="Albert R."/>
            <person name="Binder M."/>
            <person name="Bloem J."/>
            <person name="Labutti K."/>
            <person name="Salamov A."/>
            <person name="Andreopoulos B."/>
            <person name="Baker S."/>
            <person name="Barry K."/>
            <person name="Bills G."/>
            <person name="Bluhm B."/>
            <person name="Cannon C."/>
            <person name="Castanera R."/>
            <person name="Culley D."/>
            <person name="Daum C."/>
            <person name="Ezra D."/>
            <person name="Gonzalez J."/>
            <person name="Henrissat B."/>
            <person name="Kuo A."/>
            <person name="Liang C."/>
            <person name="Lipzen A."/>
            <person name="Lutzoni F."/>
            <person name="Magnuson J."/>
            <person name="Mondo S."/>
            <person name="Nolan M."/>
            <person name="Ohm R."/>
            <person name="Pangilinan J."/>
            <person name="Park H.-J."/>
            <person name="Ramirez L."/>
            <person name="Alfaro M."/>
            <person name="Sun H."/>
            <person name="Tritt A."/>
            <person name="Yoshinaga Y."/>
            <person name="Zwiers L.-H."/>
            <person name="Turgeon B."/>
            <person name="Goodwin S."/>
            <person name="Spatafora J."/>
            <person name="Crous P."/>
            <person name="Grigoriev I."/>
        </authorList>
    </citation>
    <scope>NUCLEOTIDE SEQUENCE</scope>
    <source>
        <strain evidence="3">CBS 690.94</strain>
    </source>
</reference>
<feature type="compositionally biased region" description="Basic and acidic residues" evidence="1">
    <location>
        <begin position="58"/>
        <end position="74"/>
    </location>
</feature>
<evidence type="ECO:0000256" key="1">
    <source>
        <dbReference type="SAM" id="MobiDB-lite"/>
    </source>
</evidence>
<name>A0A9P4PDX3_9PLEO</name>